<dbReference type="GO" id="GO:0003700">
    <property type="term" value="F:DNA-binding transcription factor activity"/>
    <property type="evidence" value="ECO:0007669"/>
    <property type="project" value="TreeGrafter"/>
</dbReference>
<dbReference type="InterPro" id="IPR036271">
    <property type="entry name" value="Tet_transcr_reg_TetR-rel_C_sf"/>
</dbReference>
<protein>
    <submittedName>
        <fullName evidence="6">TetR family transcriptional regulator</fullName>
    </submittedName>
</protein>
<dbReference type="OrthoDB" id="4641396at2"/>
<dbReference type="InterPro" id="IPR025996">
    <property type="entry name" value="MT1864/Rv1816-like_C"/>
</dbReference>
<keyword evidence="7" id="KW-1185">Reference proteome</keyword>
<dbReference type="Pfam" id="PF13305">
    <property type="entry name" value="TetR_C_33"/>
    <property type="match status" value="1"/>
</dbReference>
<dbReference type="SUPFAM" id="SSF48498">
    <property type="entry name" value="Tetracyclin repressor-like, C-terminal domain"/>
    <property type="match status" value="1"/>
</dbReference>
<dbReference type="InterPro" id="IPR001647">
    <property type="entry name" value="HTH_TetR"/>
</dbReference>
<keyword evidence="3" id="KW-0804">Transcription</keyword>
<proteinExistence type="predicted"/>
<name>A0A4Q8B742_9ACTN</name>
<dbReference type="PRINTS" id="PR00455">
    <property type="entry name" value="HTHTETR"/>
</dbReference>
<dbReference type="GO" id="GO:0000976">
    <property type="term" value="F:transcription cis-regulatory region binding"/>
    <property type="evidence" value="ECO:0007669"/>
    <property type="project" value="TreeGrafter"/>
</dbReference>
<dbReference type="EMBL" id="SHLD01000001">
    <property type="protein sequence ID" value="RZU72911.1"/>
    <property type="molecule type" value="Genomic_DNA"/>
</dbReference>
<evidence type="ECO:0000259" key="5">
    <source>
        <dbReference type="PROSITE" id="PS50977"/>
    </source>
</evidence>
<dbReference type="PROSITE" id="PS50977">
    <property type="entry name" value="HTH_TETR_2"/>
    <property type="match status" value="1"/>
</dbReference>
<dbReference type="Gene3D" id="1.10.357.10">
    <property type="entry name" value="Tetracycline Repressor, domain 2"/>
    <property type="match status" value="1"/>
</dbReference>
<dbReference type="AlphaFoldDB" id="A0A4Q8B742"/>
<dbReference type="PANTHER" id="PTHR30055:SF234">
    <property type="entry name" value="HTH-TYPE TRANSCRIPTIONAL REGULATOR BETI"/>
    <property type="match status" value="1"/>
</dbReference>
<sequence length="190" mass="21123">MAIRERRERERAERERAIVAAARELAESEGWDAVTTRRLAAQIEYSQPVLYSHFKGKDAIMAAVAVEGFGDLGRELAAARTAATDERQAVADVAAAYAAFAERRPALYDAMFTLAVDLPFASQDVPVDPARAFAELAETLRPVAGDDDLETFTETFWSGLHGLVTLMRSGRLRRTDHERRLALLVDRFAR</sequence>
<evidence type="ECO:0000313" key="7">
    <source>
        <dbReference type="Proteomes" id="UP000294114"/>
    </source>
</evidence>
<gene>
    <name evidence="6" type="ORF">EV384_1300</name>
</gene>
<dbReference type="Pfam" id="PF00440">
    <property type="entry name" value="TetR_N"/>
    <property type="match status" value="1"/>
</dbReference>
<reference evidence="6 7" key="1">
    <citation type="submission" date="2019-02" db="EMBL/GenBank/DDBJ databases">
        <title>Sequencing the genomes of 1000 actinobacteria strains.</title>
        <authorList>
            <person name="Klenk H.-P."/>
        </authorList>
    </citation>
    <scope>NUCLEOTIDE SEQUENCE [LARGE SCALE GENOMIC DNA]</scope>
    <source>
        <strain evidence="6 7">DSM 45612</strain>
    </source>
</reference>
<organism evidence="6 7">
    <name type="scientific">Micromonospora kangleipakensis</name>
    <dbReference type="NCBI Taxonomy" id="1077942"/>
    <lineage>
        <taxon>Bacteria</taxon>
        <taxon>Bacillati</taxon>
        <taxon>Actinomycetota</taxon>
        <taxon>Actinomycetes</taxon>
        <taxon>Micromonosporales</taxon>
        <taxon>Micromonosporaceae</taxon>
        <taxon>Micromonospora</taxon>
    </lineage>
</organism>
<dbReference type="InterPro" id="IPR009057">
    <property type="entry name" value="Homeodomain-like_sf"/>
</dbReference>
<dbReference type="PANTHER" id="PTHR30055">
    <property type="entry name" value="HTH-TYPE TRANSCRIPTIONAL REGULATOR RUTR"/>
    <property type="match status" value="1"/>
</dbReference>
<feature type="domain" description="HTH tetR-type" evidence="5">
    <location>
        <begin position="12"/>
        <end position="72"/>
    </location>
</feature>
<keyword evidence="2 4" id="KW-0238">DNA-binding</keyword>
<evidence type="ECO:0000256" key="2">
    <source>
        <dbReference type="ARBA" id="ARBA00023125"/>
    </source>
</evidence>
<feature type="DNA-binding region" description="H-T-H motif" evidence="4">
    <location>
        <begin position="35"/>
        <end position="54"/>
    </location>
</feature>
<comment type="caution">
    <text evidence="6">The sequence shown here is derived from an EMBL/GenBank/DDBJ whole genome shotgun (WGS) entry which is preliminary data.</text>
</comment>
<keyword evidence="1" id="KW-0805">Transcription regulation</keyword>
<dbReference type="RefSeq" id="WP_130331034.1">
    <property type="nucleotide sequence ID" value="NZ_SHLD01000001.1"/>
</dbReference>
<dbReference type="SUPFAM" id="SSF46689">
    <property type="entry name" value="Homeodomain-like"/>
    <property type="match status" value="1"/>
</dbReference>
<evidence type="ECO:0000256" key="3">
    <source>
        <dbReference type="ARBA" id="ARBA00023163"/>
    </source>
</evidence>
<evidence type="ECO:0000313" key="6">
    <source>
        <dbReference type="EMBL" id="RZU72911.1"/>
    </source>
</evidence>
<dbReference type="Proteomes" id="UP000294114">
    <property type="component" value="Unassembled WGS sequence"/>
</dbReference>
<dbReference type="InterPro" id="IPR050109">
    <property type="entry name" value="HTH-type_TetR-like_transc_reg"/>
</dbReference>
<evidence type="ECO:0000256" key="1">
    <source>
        <dbReference type="ARBA" id="ARBA00023015"/>
    </source>
</evidence>
<evidence type="ECO:0000256" key="4">
    <source>
        <dbReference type="PROSITE-ProRule" id="PRU00335"/>
    </source>
</evidence>
<accession>A0A4Q8B742</accession>